<evidence type="ECO:0000256" key="1">
    <source>
        <dbReference type="SAM" id="Phobius"/>
    </source>
</evidence>
<sequence>MKVEFELWHLVLLLMAFFGCVGTFGKVLLAQFEARLDERFNGLEDGHTKALEVERQLLIFKAELPLQYVRREDYVRNQTVIEAKLDAVASKIENLQLKTKGVS</sequence>
<dbReference type="EMBL" id="MDUX01000002">
    <property type="protein sequence ID" value="KAF7600712.1"/>
    <property type="molecule type" value="Genomic_DNA"/>
</dbReference>
<name>A0A272EQX0_9RHOO</name>
<protein>
    <submittedName>
        <fullName evidence="3">Uncharacterized protein</fullName>
    </submittedName>
</protein>
<dbReference type="PROSITE" id="PS51257">
    <property type="entry name" value="PROKAR_LIPOPROTEIN"/>
    <property type="match status" value="1"/>
</dbReference>
<comment type="caution">
    <text evidence="3">The sequence shown here is derived from an EMBL/GenBank/DDBJ whole genome shotgun (WGS) entry which is preliminary data.</text>
</comment>
<dbReference type="Proteomes" id="UP000216107">
    <property type="component" value="Unassembled WGS sequence"/>
</dbReference>
<dbReference type="OrthoDB" id="5689128at2"/>
<dbReference type="Proteomes" id="UP000623509">
    <property type="component" value="Unassembled WGS sequence"/>
</dbReference>
<gene>
    <name evidence="2" type="ORF">BGI27_00995</name>
    <name evidence="3" type="ORF">CGU29_11380</name>
</gene>
<reference evidence="2 5" key="1">
    <citation type="submission" date="2016-08" db="EMBL/GenBank/DDBJ databases">
        <title>Candidatus Dactylopiibacterium carminicum genome sequence.</title>
        <authorList>
            <person name="Ramirez-Puebla S.T."/>
            <person name="Ormeno-Orrillo E."/>
            <person name="Vera-Ponce De Leon A."/>
            <person name="Luis L."/>
            <person name="Sanchez-Flores A."/>
            <person name="Monica R."/>
            <person name="Martinez-Romero E."/>
        </authorList>
    </citation>
    <scope>NUCLEOTIDE SEQUENCE [LARGE SCALE GENOMIC DNA]</scope>
    <source>
        <strain evidence="2">END1</strain>
    </source>
</reference>
<dbReference type="AlphaFoldDB" id="A0A272EQX0"/>
<keyword evidence="5" id="KW-1185">Reference proteome</keyword>
<reference evidence="3 4" key="2">
    <citation type="submission" date="2017-07" db="EMBL/GenBank/DDBJ databases">
        <title>Candidatus Dactylopiibacterium carminicum, a nitrogen-fixing symbiont of the cochineal insect Dactylopius coccus and Dactylopius opuntiae (Hemiptera: Coccoidea: Dactylopiidae).</title>
        <authorList>
            <person name="Vera A."/>
        </authorList>
    </citation>
    <scope>NUCLEOTIDE SEQUENCE [LARGE SCALE GENOMIC DNA]</scope>
    <source>
        <strain evidence="3 4">NFDCM</strain>
    </source>
</reference>
<keyword evidence="1" id="KW-0812">Transmembrane</keyword>
<evidence type="ECO:0000313" key="3">
    <source>
        <dbReference type="EMBL" id="PAS92471.1"/>
    </source>
</evidence>
<keyword evidence="1" id="KW-0472">Membrane</keyword>
<dbReference type="EMBL" id="NMRN01000037">
    <property type="protein sequence ID" value="PAS92471.1"/>
    <property type="molecule type" value="Genomic_DNA"/>
</dbReference>
<evidence type="ECO:0000313" key="2">
    <source>
        <dbReference type="EMBL" id="KAF7600712.1"/>
    </source>
</evidence>
<accession>A0A272EQX0</accession>
<organism evidence="3 4">
    <name type="scientific">Candidatus Dactylopiibacterium carminicum</name>
    <dbReference type="NCBI Taxonomy" id="857335"/>
    <lineage>
        <taxon>Bacteria</taxon>
        <taxon>Pseudomonadati</taxon>
        <taxon>Pseudomonadota</taxon>
        <taxon>Betaproteobacteria</taxon>
        <taxon>Rhodocyclales</taxon>
        <taxon>Rhodocyclaceae</taxon>
        <taxon>Candidatus Dactylopiibacterium</taxon>
    </lineage>
</organism>
<keyword evidence="1" id="KW-1133">Transmembrane helix</keyword>
<evidence type="ECO:0000313" key="5">
    <source>
        <dbReference type="Proteomes" id="UP000623509"/>
    </source>
</evidence>
<feature type="transmembrane region" description="Helical" evidence="1">
    <location>
        <begin position="6"/>
        <end position="29"/>
    </location>
</feature>
<evidence type="ECO:0000313" key="4">
    <source>
        <dbReference type="Proteomes" id="UP000216107"/>
    </source>
</evidence>
<proteinExistence type="predicted"/>